<comment type="caution">
    <text evidence="5">The sequence shown here is derived from an EMBL/GenBank/DDBJ whole genome shotgun (WGS) entry which is preliminary data.</text>
</comment>
<evidence type="ECO:0000256" key="3">
    <source>
        <dbReference type="ARBA" id="ARBA00022679"/>
    </source>
</evidence>
<dbReference type="CDD" id="cd06423">
    <property type="entry name" value="CESA_like"/>
    <property type="match status" value="1"/>
</dbReference>
<accession>A0A2T1J413</accession>
<dbReference type="AlphaFoldDB" id="A0A2T1J413"/>
<organism evidence="5 6">
    <name type="scientific">Acinetobacter radioresistens</name>
    <dbReference type="NCBI Taxonomy" id="40216"/>
    <lineage>
        <taxon>Bacteria</taxon>
        <taxon>Pseudomonadati</taxon>
        <taxon>Pseudomonadota</taxon>
        <taxon>Gammaproteobacteria</taxon>
        <taxon>Moraxellales</taxon>
        <taxon>Moraxellaceae</taxon>
        <taxon>Acinetobacter</taxon>
    </lineage>
</organism>
<dbReference type="SUPFAM" id="SSF53448">
    <property type="entry name" value="Nucleotide-diphospho-sugar transferases"/>
    <property type="match status" value="1"/>
</dbReference>
<gene>
    <name evidence="5" type="ORF">FHY67_03840</name>
</gene>
<keyword evidence="3 5" id="KW-0808">Transferase</keyword>
<dbReference type="InterPro" id="IPR001173">
    <property type="entry name" value="Glyco_trans_2-like"/>
</dbReference>
<evidence type="ECO:0000259" key="4">
    <source>
        <dbReference type="Pfam" id="PF00535"/>
    </source>
</evidence>
<evidence type="ECO:0000256" key="2">
    <source>
        <dbReference type="ARBA" id="ARBA00022676"/>
    </source>
</evidence>
<dbReference type="STRING" id="40216.GCA_001917365_00692"/>
<comment type="similarity">
    <text evidence="1">Belongs to the glycosyltransferase 2 family.</text>
</comment>
<proteinExistence type="inferred from homology"/>
<keyword evidence="2" id="KW-0328">Glycosyltransferase</keyword>
<name>A0A2T1J413_ACIRA</name>
<evidence type="ECO:0000313" key="6">
    <source>
        <dbReference type="Proteomes" id="UP000314285"/>
    </source>
</evidence>
<dbReference type="Pfam" id="PF00535">
    <property type="entry name" value="Glycos_transf_2"/>
    <property type="match status" value="1"/>
</dbReference>
<dbReference type="KEGG" id="arj:DOM24_03805"/>
<dbReference type="GeneID" id="56305203"/>
<protein>
    <submittedName>
        <fullName evidence="5">Glycosyltransferase family 2 protein</fullName>
    </submittedName>
</protein>
<dbReference type="Proteomes" id="UP000314285">
    <property type="component" value="Unassembled WGS sequence"/>
</dbReference>
<feature type="domain" description="Glycosyltransferase 2-like" evidence="4">
    <location>
        <begin position="53"/>
        <end position="224"/>
    </location>
</feature>
<sequence>MNTIDICFIVGFIGIWIPQAFWAWLSFSAWRYSIRANQELSNLPVPERWPMLSVLIPAYNEEVVIEDTLRALAAQDYPPESYEVLLINDASKDRTQEIADRMAAEYPVIRVINVPKGQGGKGKSRTLNNGLKHAHGELIAVYDADSTPEPDCVRLIAQTLLADSNLVAVNGKVRTRNWKDSPLSTFIAIEFIYFQWIFQGGRWLRFRLSTLMGTNYVIWRDALDILGGFDEKSLVDDTEMSYRIFLGHKRIKWVPYAIGWQQDPGDLNIFIKQRSRWTQGNFYVTRKYLSTAIRHPFPIGMEIGNNIMCYIMFVPALFLSHMTLVVGLLGIDGTTIPGPFTLLFILAFILYLTQIWFTLSLEKEVPKRFYFYAFIAYFTYSQVFLLIVFKAAWDMLKSKIKGEGITWYKTERKKEKK</sequence>
<dbReference type="Gene3D" id="3.90.550.10">
    <property type="entry name" value="Spore Coat Polysaccharide Biosynthesis Protein SpsA, Chain A"/>
    <property type="match status" value="1"/>
</dbReference>
<evidence type="ECO:0000313" key="5">
    <source>
        <dbReference type="EMBL" id="TNX93580.1"/>
    </source>
</evidence>
<dbReference type="InterPro" id="IPR029044">
    <property type="entry name" value="Nucleotide-diphossugar_trans"/>
</dbReference>
<evidence type="ECO:0000256" key="1">
    <source>
        <dbReference type="ARBA" id="ARBA00006739"/>
    </source>
</evidence>
<dbReference type="PANTHER" id="PTHR43630">
    <property type="entry name" value="POLY-BETA-1,6-N-ACETYL-D-GLUCOSAMINE SYNTHASE"/>
    <property type="match status" value="1"/>
</dbReference>
<dbReference type="PANTHER" id="PTHR43630:SF1">
    <property type="entry name" value="POLY-BETA-1,6-N-ACETYL-D-GLUCOSAMINE SYNTHASE"/>
    <property type="match status" value="1"/>
</dbReference>
<reference evidence="5 6" key="1">
    <citation type="submission" date="2019-06" db="EMBL/GenBank/DDBJ databases">
        <title>Genome of Acinetobacter radioresistens APH1, a phenol degrading strain.</title>
        <authorList>
            <person name="Liu Y."/>
        </authorList>
    </citation>
    <scope>NUCLEOTIDE SEQUENCE [LARGE SCALE GENOMIC DNA]</scope>
    <source>
        <strain evidence="5 6">APH1</strain>
    </source>
</reference>
<dbReference type="RefSeq" id="WP_005404254.1">
    <property type="nucleotide sequence ID" value="NZ_BKHE01000099.1"/>
</dbReference>
<dbReference type="GO" id="GO:0016757">
    <property type="term" value="F:glycosyltransferase activity"/>
    <property type="evidence" value="ECO:0007669"/>
    <property type="project" value="UniProtKB-KW"/>
</dbReference>
<dbReference type="EMBL" id="VFBM01000002">
    <property type="protein sequence ID" value="TNX93580.1"/>
    <property type="molecule type" value="Genomic_DNA"/>
</dbReference>